<dbReference type="PANTHER" id="PTHR22911">
    <property type="entry name" value="ACYL-MALONYL CONDENSING ENZYME-RELATED"/>
    <property type="match status" value="1"/>
</dbReference>
<dbReference type="InterPro" id="IPR000620">
    <property type="entry name" value="EamA_dom"/>
</dbReference>
<dbReference type="SUPFAM" id="SSF103481">
    <property type="entry name" value="Multidrug resistance efflux transporter EmrE"/>
    <property type="match status" value="2"/>
</dbReference>
<feature type="transmembrane region" description="Helical" evidence="1">
    <location>
        <begin position="41"/>
        <end position="59"/>
    </location>
</feature>
<feature type="transmembrane region" description="Helical" evidence="1">
    <location>
        <begin position="195"/>
        <end position="214"/>
    </location>
</feature>
<dbReference type="Pfam" id="PF00892">
    <property type="entry name" value="EamA"/>
    <property type="match status" value="2"/>
</dbReference>
<keyword evidence="4" id="KW-1185">Reference proteome</keyword>
<evidence type="ECO:0000256" key="1">
    <source>
        <dbReference type="SAM" id="Phobius"/>
    </source>
</evidence>
<comment type="caution">
    <text evidence="3">The sequence shown here is derived from an EMBL/GenBank/DDBJ whole genome shotgun (WGS) entry which is preliminary data.</text>
</comment>
<feature type="transmembrane region" description="Helical" evidence="1">
    <location>
        <begin position="7"/>
        <end position="29"/>
    </location>
</feature>
<reference evidence="3" key="1">
    <citation type="submission" date="2021-03" db="EMBL/GenBank/DDBJ databases">
        <authorList>
            <person name="Lu T."/>
            <person name="Wang Q."/>
            <person name="Han X."/>
        </authorList>
    </citation>
    <scope>NUCLEOTIDE SEQUENCE</scope>
    <source>
        <strain evidence="3">WQ 2009</strain>
    </source>
</reference>
<feature type="transmembrane region" description="Helical" evidence="1">
    <location>
        <begin position="80"/>
        <end position="100"/>
    </location>
</feature>
<accession>A0A8T4HI23</accession>
<feature type="transmembrane region" description="Helical" evidence="1">
    <location>
        <begin position="249"/>
        <end position="272"/>
    </location>
</feature>
<feature type="transmembrane region" description="Helical" evidence="1">
    <location>
        <begin position="165"/>
        <end position="183"/>
    </location>
</feature>
<dbReference type="RefSeq" id="WP_353547817.1">
    <property type="nucleotide sequence ID" value="NZ_JAGKSB010000016.1"/>
</dbReference>
<feature type="transmembrane region" description="Helical" evidence="1">
    <location>
        <begin position="106"/>
        <end position="127"/>
    </location>
</feature>
<keyword evidence="1" id="KW-1133">Transmembrane helix</keyword>
<evidence type="ECO:0000259" key="2">
    <source>
        <dbReference type="Pfam" id="PF00892"/>
    </source>
</evidence>
<feature type="transmembrane region" description="Helical" evidence="1">
    <location>
        <begin position="134"/>
        <end position="153"/>
    </location>
</feature>
<keyword evidence="1" id="KW-0812">Transmembrane</keyword>
<dbReference type="InterPro" id="IPR037185">
    <property type="entry name" value="EmrE-like"/>
</dbReference>
<gene>
    <name evidence="3" type="ORF">J5U18_12245</name>
</gene>
<evidence type="ECO:0000313" key="3">
    <source>
        <dbReference type="EMBL" id="MBP3944311.1"/>
    </source>
</evidence>
<dbReference type="GO" id="GO:0016020">
    <property type="term" value="C:membrane"/>
    <property type="evidence" value="ECO:0007669"/>
    <property type="project" value="InterPro"/>
</dbReference>
<dbReference type="PANTHER" id="PTHR22911:SF137">
    <property type="entry name" value="SOLUTE CARRIER FAMILY 35 MEMBER G2-RELATED"/>
    <property type="match status" value="1"/>
</dbReference>
<feature type="transmembrane region" description="Helical" evidence="1">
    <location>
        <begin position="220"/>
        <end position="242"/>
    </location>
</feature>
<keyword evidence="1" id="KW-0472">Membrane</keyword>
<name>A0A8T4HI23_9SPHI</name>
<sequence>MKSNELLKGLVLVAVGASSYGMLATFVKLSYQEGFTTPEVALAQLSIGLIVMWCITLFKERSTKDNTETSVITKAEKGDVLKLILFGTSLGLTTLFYYSAVKYVSISIAIVLLMQTTWISVVLESLIQKKFPSLQKIIAVILVLVGTVLTTNILGKDLALDFRGLIFGLLAALSFTMTMFTSNKVATYLTPYRKGSLMLTGGFITIVIFCLFSYNGSFNFGIFGKWGIILALFGTIIPPLTFNAGFPKIGLGLGSIVSAMELPVSIFMAYLLLGEQVIGVQIVGIVLILLAVILMNIKLKK</sequence>
<evidence type="ECO:0000313" key="4">
    <source>
        <dbReference type="Proteomes" id="UP000679691"/>
    </source>
</evidence>
<feature type="domain" description="EamA" evidence="2">
    <location>
        <begin position="8"/>
        <end position="151"/>
    </location>
</feature>
<feature type="transmembrane region" description="Helical" evidence="1">
    <location>
        <begin position="278"/>
        <end position="297"/>
    </location>
</feature>
<organism evidence="3 4">
    <name type="scientific">Rhinopithecimicrobium faecis</name>
    <dbReference type="NCBI Taxonomy" id="2820698"/>
    <lineage>
        <taxon>Bacteria</taxon>
        <taxon>Pseudomonadati</taxon>
        <taxon>Bacteroidota</taxon>
        <taxon>Sphingobacteriia</taxon>
        <taxon>Sphingobacteriales</taxon>
        <taxon>Sphingobacteriaceae</taxon>
        <taxon>Rhinopithecimicrobium</taxon>
    </lineage>
</organism>
<dbReference type="Proteomes" id="UP000679691">
    <property type="component" value="Unassembled WGS sequence"/>
</dbReference>
<feature type="domain" description="EamA" evidence="2">
    <location>
        <begin position="163"/>
        <end position="296"/>
    </location>
</feature>
<dbReference type="EMBL" id="JAGKSB010000016">
    <property type="protein sequence ID" value="MBP3944311.1"/>
    <property type="molecule type" value="Genomic_DNA"/>
</dbReference>
<dbReference type="AlphaFoldDB" id="A0A8T4HI23"/>
<protein>
    <submittedName>
        <fullName evidence="3">EamA family transporter</fullName>
    </submittedName>
</protein>
<proteinExistence type="predicted"/>